<keyword evidence="2 3" id="KW-0802">TPR repeat</keyword>
<organism evidence="6 7">
    <name type="scientific">Flavilitoribacter nigricans (strain ATCC 23147 / DSM 23189 / NBRC 102662 / NCIMB 1420 / SS-2)</name>
    <name type="common">Lewinella nigricans</name>
    <dbReference type="NCBI Taxonomy" id="1122177"/>
    <lineage>
        <taxon>Bacteria</taxon>
        <taxon>Pseudomonadati</taxon>
        <taxon>Bacteroidota</taxon>
        <taxon>Saprospiria</taxon>
        <taxon>Saprospirales</taxon>
        <taxon>Lewinellaceae</taxon>
        <taxon>Flavilitoribacter</taxon>
    </lineage>
</organism>
<dbReference type="AlphaFoldDB" id="A0A2D0N6B2"/>
<feature type="repeat" description="TPR" evidence="3">
    <location>
        <begin position="60"/>
        <end position="93"/>
    </location>
</feature>
<protein>
    <recommendedName>
        <fullName evidence="5">CHAT domain-containing protein</fullName>
    </recommendedName>
</protein>
<evidence type="ECO:0000256" key="4">
    <source>
        <dbReference type="SAM" id="Phobius"/>
    </source>
</evidence>
<dbReference type="OrthoDB" id="9771112at2"/>
<dbReference type="SMART" id="SM00028">
    <property type="entry name" value="TPR"/>
    <property type="match status" value="11"/>
</dbReference>
<dbReference type="Pfam" id="PF12770">
    <property type="entry name" value="CHAT"/>
    <property type="match status" value="1"/>
</dbReference>
<dbReference type="RefSeq" id="WP_099152710.1">
    <property type="nucleotide sequence ID" value="NZ_PDUD01000028.1"/>
</dbReference>
<dbReference type="EMBL" id="PDUD01000028">
    <property type="protein sequence ID" value="PHN03997.1"/>
    <property type="molecule type" value="Genomic_DNA"/>
</dbReference>
<evidence type="ECO:0000256" key="3">
    <source>
        <dbReference type="PROSITE-ProRule" id="PRU00339"/>
    </source>
</evidence>
<feature type="repeat" description="TPR" evidence="3">
    <location>
        <begin position="144"/>
        <end position="177"/>
    </location>
</feature>
<accession>A0A2D0N6B2</accession>
<evidence type="ECO:0000256" key="2">
    <source>
        <dbReference type="ARBA" id="ARBA00022803"/>
    </source>
</evidence>
<dbReference type="PANTHER" id="PTHR45641:SF19">
    <property type="entry name" value="NEPHROCYSTIN-3"/>
    <property type="match status" value="1"/>
</dbReference>
<feature type="repeat" description="TPR" evidence="3">
    <location>
        <begin position="477"/>
        <end position="510"/>
    </location>
</feature>
<dbReference type="InterPro" id="IPR011990">
    <property type="entry name" value="TPR-like_helical_dom_sf"/>
</dbReference>
<evidence type="ECO:0000313" key="6">
    <source>
        <dbReference type="EMBL" id="PHN03997.1"/>
    </source>
</evidence>
<dbReference type="Pfam" id="PF13424">
    <property type="entry name" value="TPR_12"/>
    <property type="match status" value="5"/>
</dbReference>
<dbReference type="SUPFAM" id="SSF48452">
    <property type="entry name" value="TPR-like"/>
    <property type="match status" value="2"/>
</dbReference>
<feature type="repeat" description="TPR" evidence="3">
    <location>
        <begin position="102"/>
        <end position="135"/>
    </location>
</feature>
<feature type="domain" description="CHAT" evidence="5">
    <location>
        <begin position="720"/>
        <end position="1002"/>
    </location>
</feature>
<comment type="caution">
    <text evidence="6">The sequence shown here is derived from an EMBL/GenBank/DDBJ whole genome shotgun (WGS) entry which is preliminary data.</text>
</comment>
<dbReference type="PANTHER" id="PTHR45641">
    <property type="entry name" value="TETRATRICOPEPTIDE REPEAT PROTEIN (AFU_ORTHOLOGUE AFUA_6G03870)"/>
    <property type="match status" value="1"/>
</dbReference>
<keyword evidence="4" id="KW-0812">Transmembrane</keyword>
<evidence type="ECO:0000256" key="1">
    <source>
        <dbReference type="ARBA" id="ARBA00022737"/>
    </source>
</evidence>
<feature type="repeat" description="TPR" evidence="3">
    <location>
        <begin position="438"/>
        <end position="471"/>
    </location>
</feature>
<dbReference type="Proteomes" id="UP000223913">
    <property type="component" value="Unassembled WGS sequence"/>
</dbReference>
<feature type="repeat" description="TPR" evidence="3">
    <location>
        <begin position="186"/>
        <end position="219"/>
    </location>
</feature>
<sequence length="1041" mass="117322">MYFWLVVSTVGAQVTDPAVAREQLQRVEDLLDAAAYQRADSLLRSVSPEVLALERPELEAEVFRLSGYLALETGDYMRAYDVFRQVVTFTENNFPKKDPVIGQAYNDLGHYYFTTGQLDSARQFHEAALAIRMAHYGATDPKVADSNNNLGNVYQSAGRSTEALVYYEKALAIRRRHRASDPSALASALNNIGSAYLYLGQVNRATQAFRQTLDIRIDILGPDHPRYGRTLQNLGNAFYQAGALDSAQLYYEIALENARLNYDSTHPQLANLYENLGNCALRKNQLDLAEQQHRQALHIREALSDADPVAPATSYLHLGDINRQKGDYLEALQLTEKGWSILTEYLQEEDPYLADAWEKLGLCHQVLGHFLEARDALMTALDIRWKFFGPNHPVIAGAYTNLGNVYWQDSDHASALYYYGKALEIWRQYGGQHLREQAEAYSNIGNSYLKNKSWPEALEAYQQALALLSGESARLRAAVWQQIGVAYDGLQEYAAALDAYDKALELFDRNRTEQQMEILYTLSTRANTLLRVYESGRDPDTLRLAAAAFEESMQLLNERQLNILHTESRQKGVALHYDLFEGAIACQLARWQMEKDSAYLWRAFQLSENSKGLRLREKWLEKPEDNNANTSALARALSMKEAAAGSLQERLRGNRGLLALFAGPKKLFWFFLKDHQLQAGIIDGMPEIDRLTADLGQSLAQYPLAGSEQQVVLDSFYQLTARKLYQRVWLPMEQAFRGASRLIIVPDGTLAYLPFAVLLTGEPKVAMRYRSYPYLLRDYQIGYAYSTALLAKALQQPELEEKQTCLAIAPVFDGHRPALAPLDYNAEEVKGLAREVGATTLIGQEATRSKFLDLAGQYRILHLATHGIANIYRSEFSYLAFTLPDTTANGRLYVQDLYQMELPADMIVMSACESGIGRFQAGEGAISLGRGFAAAGARSLIATLWNVNDHKTSEFMQDFYREMKKGLSKDEAIRKVQQNYLKKAGQADAHPFYWAAYLPIGDMEPLDLGPRSYLWLLGPLFLLVLGLVWWLKPGLLKNLSK</sequence>
<dbReference type="PROSITE" id="PS50293">
    <property type="entry name" value="TPR_REGION"/>
    <property type="match status" value="1"/>
</dbReference>
<evidence type="ECO:0000313" key="7">
    <source>
        <dbReference type="Proteomes" id="UP000223913"/>
    </source>
</evidence>
<dbReference type="Gene3D" id="1.25.40.10">
    <property type="entry name" value="Tetratricopeptide repeat domain"/>
    <property type="match status" value="3"/>
</dbReference>
<name>A0A2D0N6B2_FLAN2</name>
<keyword evidence="4" id="KW-1133">Transmembrane helix</keyword>
<gene>
    <name evidence="6" type="ORF">CRP01_24315</name>
</gene>
<reference evidence="6 7" key="1">
    <citation type="submission" date="2017-10" db="EMBL/GenBank/DDBJ databases">
        <title>The draft genome sequence of Lewinella nigricans NBRC 102662.</title>
        <authorList>
            <person name="Wang K."/>
        </authorList>
    </citation>
    <scope>NUCLEOTIDE SEQUENCE [LARGE SCALE GENOMIC DNA]</scope>
    <source>
        <strain evidence="6 7">NBRC 102662</strain>
    </source>
</reference>
<feature type="transmembrane region" description="Helical" evidence="4">
    <location>
        <begin position="1013"/>
        <end position="1031"/>
    </location>
</feature>
<dbReference type="InterPro" id="IPR019734">
    <property type="entry name" value="TPR_rpt"/>
</dbReference>
<dbReference type="PROSITE" id="PS50005">
    <property type="entry name" value="TPR"/>
    <property type="match status" value="7"/>
</dbReference>
<keyword evidence="7" id="KW-1185">Reference proteome</keyword>
<keyword evidence="1" id="KW-0677">Repeat</keyword>
<dbReference type="InterPro" id="IPR024983">
    <property type="entry name" value="CHAT_dom"/>
</dbReference>
<proteinExistence type="predicted"/>
<keyword evidence="4" id="KW-0472">Membrane</keyword>
<feature type="repeat" description="TPR" evidence="3">
    <location>
        <begin position="396"/>
        <end position="429"/>
    </location>
</feature>
<evidence type="ECO:0000259" key="5">
    <source>
        <dbReference type="Pfam" id="PF12770"/>
    </source>
</evidence>